<accession>A0A022QG58</accession>
<dbReference type="InterPro" id="IPR052940">
    <property type="entry name" value="Carb_Esterase_6"/>
</dbReference>
<keyword evidence="5" id="KW-1185">Reference proteome</keyword>
<protein>
    <recommendedName>
        <fullName evidence="3">Sialate O-acetylesterase domain-containing protein</fullName>
    </recommendedName>
</protein>
<dbReference type="EMBL" id="KI632002">
    <property type="protein sequence ID" value="EYU25475.1"/>
    <property type="molecule type" value="Genomic_DNA"/>
</dbReference>
<gene>
    <name evidence="4" type="ORF">MIMGU_mgv1a011640mg</name>
</gene>
<keyword evidence="1" id="KW-0378">Hydrolase</keyword>
<dbReference type="InterPro" id="IPR036514">
    <property type="entry name" value="SGNH_hydro_sf"/>
</dbReference>
<feature type="signal peptide" evidence="2">
    <location>
        <begin position="1"/>
        <end position="16"/>
    </location>
</feature>
<dbReference type="GO" id="GO:0019752">
    <property type="term" value="P:carboxylic acid metabolic process"/>
    <property type="evidence" value="ECO:0000318"/>
    <property type="project" value="GO_Central"/>
</dbReference>
<dbReference type="Proteomes" id="UP000030748">
    <property type="component" value="Unassembled WGS sequence"/>
</dbReference>
<proteinExistence type="predicted"/>
<sequence length="275" mass="29846">MSSLVWLLLLAHATLALSTDENLSDEFKSIFILAGQSNMAGRAGVISGKFTGEMPPACAPSPFILRLNPNLTWEEARDPLHEGIDINKTCGIGPGMPFANSVMERDSSIGVIGLVPCAAGGTNIEQWSRGGERLYNQLIQRAQAAMRGGGGVIRALLWYQGEADADDAGRAKNYKWKLEKFFTDVRSDLQLPQLPIIQVALASSKPGKYVDEIRKVQLGINLTNVICVDAWGFPLTGDKLHLNTDGEIQVGRLMADAFLKLKITPQPLPIGQTYA</sequence>
<keyword evidence="2" id="KW-0732">Signal</keyword>
<dbReference type="PANTHER" id="PTHR31988">
    <property type="entry name" value="ESTERASE, PUTATIVE (DUF303)-RELATED"/>
    <property type="match status" value="1"/>
</dbReference>
<dbReference type="OMA" id="VICVDAW"/>
<feature type="chain" id="PRO_5001504036" description="Sialate O-acetylesterase domain-containing protein" evidence="2">
    <location>
        <begin position="17"/>
        <end position="275"/>
    </location>
</feature>
<evidence type="ECO:0000313" key="5">
    <source>
        <dbReference type="Proteomes" id="UP000030748"/>
    </source>
</evidence>
<dbReference type="PANTHER" id="PTHR31988:SF15">
    <property type="entry name" value="ESTERASE, PUTATIVE (DUF303)-RELATED"/>
    <property type="match status" value="1"/>
</dbReference>
<dbReference type="KEGG" id="egt:105971386"/>
<dbReference type="InterPro" id="IPR005181">
    <property type="entry name" value="SASA"/>
</dbReference>
<dbReference type="SUPFAM" id="SSF52266">
    <property type="entry name" value="SGNH hydrolase"/>
    <property type="match status" value="1"/>
</dbReference>
<dbReference type="Pfam" id="PF03629">
    <property type="entry name" value="SASA"/>
    <property type="match status" value="1"/>
</dbReference>
<dbReference type="OrthoDB" id="1487282at2759"/>
<name>A0A022QG58_ERYGU</name>
<feature type="domain" description="Sialate O-acetylesterase" evidence="3">
    <location>
        <begin position="28"/>
        <end position="260"/>
    </location>
</feature>
<evidence type="ECO:0000313" key="4">
    <source>
        <dbReference type="EMBL" id="EYU25475.1"/>
    </source>
</evidence>
<organism evidence="4 5">
    <name type="scientific">Erythranthe guttata</name>
    <name type="common">Yellow monkey flower</name>
    <name type="synonym">Mimulus guttatus</name>
    <dbReference type="NCBI Taxonomy" id="4155"/>
    <lineage>
        <taxon>Eukaryota</taxon>
        <taxon>Viridiplantae</taxon>
        <taxon>Streptophyta</taxon>
        <taxon>Embryophyta</taxon>
        <taxon>Tracheophyta</taxon>
        <taxon>Spermatophyta</taxon>
        <taxon>Magnoliopsida</taxon>
        <taxon>eudicotyledons</taxon>
        <taxon>Gunneridae</taxon>
        <taxon>Pentapetalae</taxon>
        <taxon>asterids</taxon>
        <taxon>lamiids</taxon>
        <taxon>Lamiales</taxon>
        <taxon>Phrymaceae</taxon>
        <taxon>Erythranthe</taxon>
    </lineage>
</organism>
<dbReference type="Gene3D" id="3.40.50.1110">
    <property type="entry name" value="SGNH hydrolase"/>
    <property type="match status" value="1"/>
</dbReference>
<evidence type="ECO:0000256" key="2">
    <source>
        <dbReference type="SAM" id="SignalP"/>
    </source>
</evidence>
<reference evidence="4 5" key="1">
    <citation type="journal article" date="2013" name="Proc. Natl. Acad. Sci. U.S.A.">
        <title>Fine-scale variation in meiotic recombination in Mimulus inferred from population shotgun sequencing.</title>
        <authorList>
            <person name="Hellsten U."/>
            <person name="Wright K.M."/>
            <person name="Jenkins J."/>
            <person name="Shu S."/>
            <person name="Yuan Y."/>
            <person name="Wessler S.R."/>
            <person name="Schmutz J."/>
            <person name="Willis J.H."/>
            <person name="Rokhsar D.S."/>
        </authorList>
    </citation>
    <scope>NUCLEOTIDE SEQUENCE [LARGE SCALE GENOMIC DNA]</scope>
    <source>
        <strain evidence="5">cv. DUN x IM62</strain>
    </source>
</reference>
<evidence type="ECO:0000256" key="1">
    <source>
        <dbReference type="ARBA" id="ARBA00022801"/>
    </source>
</evidence>
<dbReference type="PhylomeDB" id="A0A022QG58"/>
<dbReference type="eggNOG" id="ENOG502QTGX">
    <property type="taxonomic scope" value="Eukaryota"/>
</dbReference>
<dbReference type="GO" id="GO:0052689">
    <property type="term" value="F:carboxylic ester hydrolase activity"/>
    <property type="evidence" value="ECO:0000318"/>
    <property type="project" value="GO_Central"/>
</dbReference>
<evidence type="ECO:0000259" key="3">
    <source>
        <dbReference type="Pfam" id="PF03629"/>
    </source>
</evidence>
<dbReference type="AlphaFoldDB" id="A0A022QG58"/>